<accession>A0AAV0WN86</accession>
<dbReference type="EMBL" id="CARXXK010000002">
    <property type="protein sequence ID" value="CAI6357277.1"/>
    <property type="molecule type" value="Genomic_DNA"/>
</dbReference>
<dbReference type="InterPro" id="IPR031827">
    <property type="entry name" value="DUF4746"/>
</dbReference>
<protein>
    <recommendedName>
        <fullName evidence="1">DUF4746 domain-containing protein</fullName>
    </recommendedName>
</protein>
<proteinExistence type="predicted"/>
<organism evidence="2 3">
    <name type="scientific">Macrosiphum euphorbiae</name>
    <name type="common">potato aphid</name>
    <dbReference type="NCBI Taxonomy" id="13131"/>
    <lineage>
        <taxon>Eukaryota</taxon>
        <taxon>Metazoa</taxon>
        <taxon>Ecdysozoa</taxon>
        <taxon>Arthropoda</taxon>
        <taxon>Hexapoda</taxon>
        <taxon>Insecta</taxon>
        <taxon>Pterygota</taxon>
        <taxon>Neoptera</taxon>
        <taxon>Paraneoptera</taxon>
        <taxon>Hemiptera</taxon>
        <taxon>Sternorrhyncha</taxon>
        <taxon>Aphidomorpha</taxon>
        <taxon>Aphidoidea</taxon>
        <taxon>Aphididae</taxon>
        <taxon>Macrosiphini</taxon>
        <taxon>Macrosiphum</taxon>
    </lineage>
</organism>
<evidence type="ECO:0000313" key="2">
    <source>
        <dbReference type="EMBL" id="CAI6357277.1"/>
    </source>
</evidence>
<gene>
    <name evidence="2" type="ORF">MEUPH1_LOCUS12920</name>
</gene>
<evidence type="ECO:0000313" key="3">
    <source>
        <dbReference type="Proteomes" id="UP001160148"/>
    </source>
</evidence>
<keyword evidence="3" id="KW-1185">Reference proteome</keyword>
<name>A0AAV0WN86_9HEMI</name>
<evidence type="ECO:0000259" key="1">
    <source>
        <dbReference type="Pfam" id="PF15928"/>
    </source>
</evidence>
<dbReference type="AlphaFoldDB" id="A0AAV0WN86"/>
<sequence>MMKVRERALKKFSYDIQMQTCVMFFPHTVKYIMVEKPMEEGAEELEEPPEPVMIKKRVCEVANSCASKYEELIVIEAKEVNLTEDSLFQLFFVEREFLESFSQELVDELLSKKVYSVMLSMPTVKHDTTSQETAENSPVPDLMGEIELKLSKIIYGDGSPLNPSPNSLADVHAAVDEYGQKIPSIYTPRNPLSKASALTILFDKFCRNNGYIAPQPPLPQYLIIFDINKSNTVLPIIEDMEDTVIYYGFFRSADPENPKLLCKDPELLSVYGMDKVGKEAKLVLAVLMDDKDKSLLRFVDIGPIYVSPDHQVGIDDAIKFFPYNFDEMDGEIKMWLAQQELLNEEDTGAEYEFDEGNEGIIEEEYLSQDQQQVPEK</sequence>
<reference evidence="2 3" key="1">
    <citation type="submission" date="2023-01" db="EMBL/GenBank/DDBJ databases">
        <authorList>
            <person name="Whitehead M."/>
        </authorList>
    </citation>
    <scope>NUCLEOTIDE SEQUENCE [LARGE SCALE GENOMIC DNA]</scope>
</reference>
<comment type="caution">
    <text evidence="2">The sequence shown here is derived from an EMBL/GenBank/DDBJ whole genome shotgun (WGS) entry which is preliminary data.</text>
</comment>
<feature type="domain" description="DUF4746" evidence="1">
    <location>
        <begin position="181"/>
        <end position="329"/>
    </location>
</feature>
<dbReference type="Proteomes" id="UP001160148">
    <property type="component" value="Unassembled WGS sequence"/>
</dbReference>
<dbReference type="Pfam" id="PF15928">
    <property type="entry name" value="DUF4746"/>
    <property type="match status" value="1"/>
</dbReference>